<name>A0A835YJZ9_9CHLO</name>
<feature type="region of interest" description="Disordered" evidence="2">
    <location>
        <begin position="13"/>
        <end position="32"/>
    </location>
</feature>
<accession>A0A835YJZ9</accession>
<feature type="domain" description="Peptidase C14 caspase" evidence="3">
    <location>
        <begin position="244"/>
        <end position="513"/>
    </location>
</feature>
<dbReference type="Pfam" id="PF00656">
    <property type="entry name" value="Peptidase_C14"/>
    <property type="match status" value="1"/>
</dbReference>
<dbReference type="OrthoDB" id="3223806at2759"/>
<feature type="compositionally biased region" description="Low complexity" evidence="2">
    <location>
        <begin position="158"/>
        <end position="185"/>
    </location>
</feature>
<proteinExistence type="inferred from homology"/>
<keyword evidence="5" id="KW-1185">Reference proteome</keyword>
<organism evidence="4 5">
    <name type="scientific">Edaphochlamys debaryana</name>
    <dbReference type="NCBI Taxonomy" id="47281"/>
    <lineage>
        <taxon>Eukaryota</taxon>
        <taxon>Viridiplantae</taxon>
        <taxon>Chlorophyta</taxon>
        <taxon>core chlorophytes</taxon>
        <taxon>Chlorophyceae</taxon>
        <taxon>CS clade</taxon>
        <taxon>Chlamydomonadales</taxon>
        <taxon>Chlamydomonadales incertae sedis</taxon>
        <taxon>Edaphochlamys</taxon>
    </lineage>
</organism>
<dbReference type="SUPFAM" id="SSF52129">
    <property type="entry name" value="Caspase-like"/>
    <property type="match status" value="1"/>
</dbReference>
<gene>
    <name evidence="4" type="ORF">HYH03_003267</name>
</gene>
<evidence type="ECO:0000313" key="4">
    <source>
        <dbReference type="EMBL" id="KAG2499084.1"/>
    </source>
</evidence>
<protein>
    <recommendedName>
        <fullName evidence="3">Peptidase C14 caspase domain-containing protein</fullName>
    </recommendedName>
</protein>
<dbReference type="InterPro" id="IPR029030">
    <property type="entry name" value="Caspase-like_dom_sf"/>
</dbReference>
<evidence type="ECO:0000256" key="2">
    <source>
        <dbReference type="SAM" id="MobiDB-lite"/>
    </source>
</evidence>
<dbReference type="PANTHER" id="PTHR48104">
    <property type="entry name" value="METACASPASE-4"/>
    <property type="match status" value="1"/>
</dbReference>
<dbReference type="GO" id="GO:0006508">
    <property type="term" value="P:proteolysis"/>
    <property type="evidence" value="ECO:0007669"/>
    <property type="project" value="InterPro"/>
</dbReference>
<dbReference type="AlphaFoldDB" id="A0A835YJZ9"/>
<dbReference type="GO" id="GO:0004197">
    <property type="term" value="F:cysteine-type endopeptidase activity"/>
    <property type="evidence" value="ECO:0007669"/>
    <property type="project" value="InterPro"/>
</dbReference>
<dbReference type="Gene3D" id="3.40.50.12660">
    <property type="match status" value="1"/>
</dbReference>
<dbReference type="InterPro" id="IPR050452">
    <property type="entry name" value="Metacaspase"/>
</dbReference>
<evidence type="ECO:0000313" key="5">
    <source>
        <dbReference type="Proteomes" id="UP000612055"/>
    </source>
</evidence>
<evidence type="ECO:0000259" key="3">
    <source>
        <dbReference type="Pfam" id="PF00656"/>
    </source>
</evidence>
<feature type="compositionally biased region" description="Low complexity" evidence="2">
    <location>
        <begin position="193"/>
        <end position="225"/>
    </location>
</feature>
<dbReference type="Proteomes" id="UP000612055">
    <property type="component" value="Unassembled WGS sequence"/>
</dbReference>
<dbReference type="InterPro" id="IPR011600">
    <property type="entry name" value="Pept_C14_caspase"/>
</dbReference>
<dbReference type="PANTHER" id="PTHR48104:SF30">
    <property type="entry name" value="METACASPASE-1"/>
    <property type="match status" value="1"/>
</dbReference>
<comment type="caution">
    <text evidence="4">The sequence shown here is derived from an EMBL/GenBank/DDBJ whole genome shotgun (WGS) entry which is preliminary data.</text>
</comment>
<feature type="compositionally biased region" description="Low complexity" evidence="2">
    <location>
        <begin position="99"/>
        <end position="108"/>
    </location>
</feature>
<reference evidence="4" key="1">
    <citation type="journal article" date="2020" name="bioRxiv">
        <title>Comparative genomics of Chlamydomonas.</title>
        <authorList>
            <person name="Craig R.J."/>
            <person name="Hasan A.R."/>
            <person name="Ness R.W."/>
            <person name="Keightley P.D."/>
        </authorList>
    </citation>
    <scope>NUCLEOTIDE SEQUENCE</scope>
    <source>
        <strain evidence="4">CCAP 11/70</strain>
    </source>
</reference>
<feature type="compositionally biased region" description="Pro residues" evidence="2">
    <location>
        <begin position="68"/>
        <end position="98"/>
    </location>
</feature>
<feature type="region of interest" description="Disordered" evidence="2">
    <location>
        <begin position="37"/>
        <end position="225"/>
    </location>
</feature>
<feature type="compositionally biased region" description="Low complexity" evidence="2">
    <location>
        <begin position="42"/>
        <end position="67"/>
    </location>
</feature>
<dbReference type="EMBL" id="JAEHOE010000008">
    <property type="protein sequence ID" value="KAG2499084.1"/>
    <property type="molecule type" value="Genomic_DNA"/>
</dbReference>
<comment type="similarity">
    <text evidence="1">Belongs to the peptidase C14B family.</text>
</comment>
<dbReference type="GO" id="GO:0005737">
    <property type="term" value="C:cytoplasm"/>
    <property type="evidence" value="ECO:0007669"/>
    <property type="project" value="TreeGrafter"/>
</dbReference>
<sequence>MYGYAAPGPAYGAPPGPYAGAPGGGYPAPYGAPAAPYPAPGAPYGAPPGTQYPAAPPAASYQAWGYGPPAPQPGPAGQPQAPAPSSAPPPITAPPPAHAAPSAGGYPSLSAPPPPTTVPAGFSAEATLASNSAQAPPRPTSAYPTMGGSTNSAWGSNPAPAQAPAQAPSPYGAAPYGAQPYGAAPPQAPAPQRPTAAYTYGQPPAGAPPAYAQAPQQAPQQPPQQAAYMAPTTYVPQAGHGQRRRRALLIGCSYKGTNAQLNGCLNDVQCIKYCLEKRFGFTAENFVVLRDDSSHPDFTSTKANIYRGIQWLMTDQRPGDSLFFHFSGHGSQQVDRGGDEEDGYDETICPTDFRHTGMIVDDELNRMMVRPLQQGVTLHAVIDACHSGTALDLPYRAKFDGAGRWYWKGRPRYDKQTMGGTAFQFGACKDSQVAADTNALSGKAYTGAATFSFIEAIEKYGTNQTYGSLLSHMMSTLRATTGPTMGSTTSFFASLLLGPGAVSMGGQEPVLSCDKQVDLYQARLSL</sequence>
<evidence type="ECO:0000256" key="1">
    <source>
        <dbReference type="ARBA" id="ARBA00009005"/>
    </source>
</evidence>